<evidence type="ECO:0000313" key="3">
    <source>
        <dbReference type="Proteomes" id="UP001612741"/>
    </source>
</evidence>
<reference evidence="2 3" key="1">
    <citation type="submission" date="2024-10" db="EMBL/GenBank/DDBJ databases">
        <title>The Natural Products Discovery Center: Release of the First 8490 Sequenced Strains for Exploring Actinobacteria Biosynthetic Diversity.</title>
        <authorList>
            <person name="Kalkreuter E."/>
            <person name="Kautsar S.A."/>
            <person name="Yang D."/>
            <person name="Bader C.D."/>
            <person name="Teijaro C.N."/>
            <person name="Fluegel L."/>
            <person name="Davis C.M."/>
            <person name="Simpson J.R."/>
            <person name="Lauterbach L."/>
            <person name="Steele A.D."/>
            <person name="Gui C."/>
            <person name="Meng S."/>
            <person name="Li G."/>
            <person name="Viehrig K."/>
            <person name="Ye F."/>
            <person name="Su P."/>
            <person name="Kiefer A.F."/>
            <person name="Nichols A."/>
            <person name="Cepeda A.J."/>
            <person name="Yan W."/>
            <person name="Fan B."/>
            <person name="Jiang Y."/>
            <person name="Adhikari A."/>
            <person name="Zheng C.-J."/>
            <person name="Schuster L."/>
            <person name="Cowan T.M."/>
            <person name="Smanski M.J."/>
            <person name="Chevrette M.G."/>
            <person name="De Carvalho L.P.S."/>
            <person name="Shen B."/>
        </authorList>
    </citation>
    <scope>NUCLEOTIDE SEQUENCE [LARGE SCALE GENOMIC DNA]</scope>
    <source>
        <strain evidence="2 3">NPDC050545</strain>
    </source>
</reference>
<protein>
    <submittedName>
        <fullName evidence="2">DUF4245 domain-containing protein</fullName>
    </submittedName>
</protein>
<feature type="transmembrane region" description="Helical" evidence="1">
    <location>
        <begin position="7"/>
        <end position="27"/>
    </location>
</feature>
<comment type="caution">
    <text evidence="2">The sequence shown here is derived from an EMBL/GenBank/DDBJ whole genome shotgun (WGS) entry which is preliminary data.</text>
</comment>
<sequence>MRLTQTFYGYVVAMLVCLAGVGVFLLMTPQSRTEHIPKREYTITVANFNRAVPYKVWRPSQDPAGWIANSNRIADGSAGAKVLYLGFATAKREHAMFAQSGEQPAAGFGNRMANSDKSIGTEQINGQPWDKRFREDKKQRTLIRTLPGVTLVVTGTADWPELTQLAASLQELPKPS</sequence>
<proteinExistence type="predicted"/>
<accession>A0ABW7YXA5</accession>
<keyword evidence="1" id="KW-0812">Transmembrane</keyword>
<dbReference type="Proteomes" id="UP001612741">
    <property type="component" value="Unassembled WGS sequence"/>
</dbReference>
<name>A0ABW7YXA5_9ACTN</name>
<gene>
    <name evidence="2" type="ORF">ACIBG2_24450</name>
</gene>
<dbReference type="RefSeq" id="WP_397084516.1">
    <property type="nucleotide sequence ID" value="NZ_JBITGY010000006.1"/>
</dbReference>
<dbReference type="Pfam" id="PF14030">
    <property type="entry name" value="DUF4245"/>
    <property type="match status" value="1"/>
</dbReference>
<dbReference type="InterPro" id="IPR025339">
    <property type="entry name" value="DUF4245"/>
</dbReference>
<keyword evidence="1" id="KW-1133">Transmembrane helix</keyword>
<organism evidence="2 3">
    <name type="scientific">Nonomuraea typhae</name>
    <dbReference type="NCBI Taxonomy" id="2603600"/>
    <lineage>
        <taxon>Bacteria</taxon>
        <taxon>Bacillati</taxon>
        <taxon>Actinomycetota</taxon>
        <taxon>Actinomycetes</taxon>
        <taxon>Streptosporangiales</taxon>
        <taxon>Streptosporangiaceae</taxon>
        <taxon>Nonomuraea</taxon>
    </lineage>
</organism>
<keyword evidence="1" id="KW-0472">Membrane</keyword>
<evidence type="ECO:0000313" key="2">
    <source>
        <dbReference type="EMBL" id="MFI6500550.1"/>
    </source>
</evidence>
<evidence type="ECO:0000256" key="1">
    <source>
        <dbReference type="SAM" id="Phobius"/>
    </source>
</evidence>
<dbReference type="EMBL" id="JBITGY010000006">
    <property type="protein sequence ID" value="MFI6500550.1"/>
    <property type="molecule type" value="Genomic_DNA"/>
</dbReference>
<keyword evidence="3" id="KW-1185">Reference proteome</keyword>